<dbReference type="RefSeq" id="WP_173261546.1">
    <property type="nucleotide sequence ID" value="NZ_BLLG01000002.1"/>
</dbReference>
<dbReference type="Proteomes" id="UP000484988">
    <property type="component" value="Unassembled WGS sequence"/>
</dbReference>
<protein>
    <recommendedName>
        <fullName evidence="4">Lipoprotein</fullName>
    </recommendedName>
</protein>
<reference evidence="2 3" key="1">
    <citation type="submission" date="2020-02" db="EMBL/GenBank/DDBJ databases">
        <title>Whole Genome Shotgun Sequence of Streptomyces sp. strain CWH03.</title>
        <authorList>
            <person name="Dohra H."/>
            <person name="Kodani S."/>
            <person name="Yamamura H."/>
        </authorList>
    </citation>
    <scope>NUCLEOTIDE SEQUENCE [LARGE SCALE GENOMIC DNA]</scope>
    <source>
        <strain evidence="2 3">CWH03</strain>
    </source>
</reference>
<comment type="caution">
    <text evidence="2">The sequence shown here is derived from an EMBL/GenBank/DDBJ whole genome shotgun (WGS) entry which is preliminary data.</text>
</comment>
<organism evidence="2 3">
    <name type="scientific">Streptomyces pacificus</name>
    <dbReference type="NCBI Taxonomy" id="2705029"/>
    <lineage>
        <taxon>Bacteria</taxon>
        <taxon>Bacillati</taxon>
        <taxon>Actinomycetota</taxon>
        <taxon>Actinomycetes</taxon>
        <taxon>Kitasatosporales</taxon>
        <taxon>Streptomycetaceae</taxon>
        <taxon>Streptomyces</taxon>
    </lineage>
</organism>
<dbReference type="AlphaFoldDB" id="A0A6A0APC2"/>
<proteinExistence type="predicted"/>
<accession>A0A6A0APC2</accession>
<name>A0A6A0APC2_9ACTN</name>
<evidence type="ECO:0008006" key="4">
    <source>
        <dbReference type="Google" id="ProtNLM"/>
    </source>
</evidence>
<keyword evidence="3" id="KW-1185">Reference proteome</keyword>
<gene>
    <name evidence="2" type="ORF">SCWH03_07020</name>
</gene>
<feature type="chain" id="PRO_5039235073" description="Lipoprotein" evidence="1">
    <location>
        <begin position="24"/>
        <end position="305"/>
    </location>
</feature>
<keyword evidence="1" id="KW-0732">Signal</keyword>
<dbReference type="PROSITE" id="PS51257">
    <property type="entry name" value="PROKAR_LIPOPROTEIN"/>
    <property type="match status" value="1"/>
</dbReference>
<sequence>MRERRTRTALCGLAAAAVLTACAAGAAEAPDLTAVRADEVADEIFRAGDIDLIEYVRNRLTGDCMDRRGYPQLKRTGLSRRSRPFTDMNVRQPLFATRTDEQAMLLGFGEHRRPEAASVLSYDRDFDKQFERCRHAAVRRLGTEFSEIQNQSYRLYNVIADERDALLETPEEAAVAAAALRPLLACVEAKGFRQRTPGAQTLDSFGIGLPMGRHEGAEPAEPKRVPGTVEVLPAVPERRYVPTADESRLAVASARCARQTGFGERTAAQRARIMKKAVAAHGSEIAALRPRVEKLVKAATKLAGS</sequence>
<feature type="signal peptide" evidence="1">
    <location>
        <begin position="1"/>
        <end position="23"/>
    </location>
</feature>
<evidence type="ECO:0000313" key="3">
    <source>
        <dbReference type="Proteomes" id="UP000484988"/>
    </source>
</evidence>
<dbReference type="EMBL" id="BLLG01000002">
    <property type="protein sequence ID" value="GFH34488.1"/>
    <property type="molecule type" value="Genomic_DNA"/>
</dbReference>
<evidence type="ECO:0000313" key="2">
    <source>
        <dbReference type="EMBL" id="GFH34488.1"/>
    </source>
</evidence>
<evidence type="ECO:0000256" key="1">
    <source>
        <dbReference type="SAM" id="SignalP"/>
    </source>
</evidence>